<organism evidence="6 7">
    <name type="scientific">Miscanthus lutarioriparius</name>
    <dbReference type="NCBI Taxonomy" id="422564"/>
    <lineage>
        <taxon>Eukaryota</taxon>
        <taxon>Viridiplantae</taxon>
        <taxon>Streptophyta</taxon>
        <taxon>Embryophyta</taxon>
        <taxon>Tracheophyta</taxon>
        <taxon>Spermatophyta</taxon>
        <taxon>Magnoliopsida</taxon>
        <taxon>Liliopsida</taxon>
        <taxon>Poales</taxon>
        <taxon>Poaceae</taxon>
        <taxon>PACMAD clade</taxon>
        <taxon>Panicoideae</taxon>
        <taxon>Andropogonodae</taxon>
        <taxon>Andropogoneae</taxon>
        <taxon>Saccharinae</taxon>
        <taxon>Miscanthus</taxon>
    </lineage>
</organism>
<keyword evidence="2" id="KW-0677">Repeat</keyword>
<keyword evidence="7" id="KW-1185">Reference proteome</keyword>
<feature type="signal peptide" evidence="4">
    <location>
        <begin position="1"/>
        <end position="22"/>
    </location>
</feature>
<feature type="chain" id="PRO_5032884527" description="Gnk2-homologous domain-containing protein" evidence="4">
    <location>
        <begin position="23"/>
        <end position="404"/>
    </location>
</feature>
<proteinExistence type="predicted"/>
<dbReference type="Gene3D" id="1.10.510.10">
    <property type="entry name" value="Transferase(Phosphotransferase) domain 1"/>
    <property type="match status" value="1"/>
</dbReference>
<dbReference type="InterPro" id="IPR038408">
    <property type="entry name" value="GNK2_sf"/>
</dbReference>
<sequence length="404" mass="43377">MAPQSFLIVLAVVLSFAGPAVVVVVGQPYIPLGPYCSTTGNFTTASDYQVNLGDLMSSLPQSAIANRGFDKGTSGQAPDEVFGLIMCYADRNWTQCQNCLRAAAAGVQQICPFSREMKACYDACVVQYSNVSFFSVADLTVAFYVWVDAFVTDMAAMNATRWSLMTRLAEEAAGNGNSLRLANGSQAYTDSQGSSHVMYGLAQCTRDLNGSECARCLAKFVAELSSSHPNNTYGTVKGYSCYVAYKIGENLGITIPPDTAAPPRPPPSRPPPSPTTVQDTEEEYATVHLVQWVWECYGQGRILDAADARLDREQLDGEEMERVMVTALWCAHPDRALRPSIRQAVNVLRCEAPLPCLPANMPVATFLPPLSRLQAESGAVTGSSSGSAGTTRSSIATEASSLLR</sequence>
<dbReference type="PROSITE" id="PS51473">
    <property type="entry name" value="GNK2"/>
    <property type="match status" value="2"/>
</dbReference>
<feature type="region of interest" description="Disordered" evidence="3">
    <location>
        <begin position="254"/>
        <end position="280"/>
    </location>
</feature>
<dbReference type="Pfam" id="PF01657">
    <property type="entry name" value="Stress-antifung"/>
    <property type="match status" value="2"/>
</dbReference>
<feature type="domain" description="Gnk2-homologous" evidence="5">
    <location>
        <begin position="139"/>
        <end position="250"/>
    </location>
</feature>
<name>A0A811MXI8_9POAL</name>
<feature type="domain" description="Gnk2-homologous" evidence="5">
    <location>
        <begin position="30"/>
        <end position="133"/>
    </location>
</feature>
<dbReference type="EMBL" id="CAJGYO010000002">
    <property type="protein sequence ID" value="CAD6213785.1"/>
    <property type="molecule type" value="Genomic_DNA"/>
</dbReference>
<accession>A0A811MXI8</accession>
<evidence type="ECO:0000256" key="1">
    <source>
        <dbReference type="ARBA" id="ARBA00022729"/>
    </source>
</evidence>
<evidence type="ECO:0000256" key="3">
    <source>
        <dbReference type="SAM" id="MobiDB-lite"/>
    </source>
</evidence>
<dbReference type="CDD" id="cd23509">
    <property type="entry name" value="Gnk2-like"/>
    <property type="match status" value="2"/>
</dbReference>
<evidence type="ECO:0000256" key="4">
    <source>
        <dbReference type="SAM" id="SignalP"/>
    </source>
</evidence>
<dbReference type="FunFam" id="3.30.430.20:FF:000016">
    <property type="entry name" value="Cysteine-rich receptor-like protein kinase 10"/>
    <property type="match status" value="1"/>
</dbReference>
<protein>
    <recommendedName>
        <fullName evidence="5">Gnk2-homologous domain-containing protein</fullName>
    </recommendedName>
</protein>
<dbReference type="AlphaFoldDB" id="A0A811MXI8"/>
<gene>
    <name evidence="6" type="ORF">NCGR_LOCUS9302</name>
</gene>
<dbReference type="PANTHER" id="PTHR32099:SF102">
    <property type="entry name" value="OS12G0608700 PROTEIN"/>
    <property type="match status" value="1"/>
</dbReference>
<evidence type="ECO:0000313" key="7">
    <source>
        <dbReference type="Proteomes" id="UP000604825"/>
    </source>
</evidence>
<evidence type="ECO:0000259" key="5">
    <source>
        <dbReference type="PROSITE" id="PS51473"/>
    </source>
</evidence>
<dbReference type="InterPro" id="IPR002902">
    <property type="entry name" value="GNK2"/>
</dbReference>
<feature type="region of interest" description="Disordered" evidence="3">
    <location>
        <begin position="378"/>
        <end position="404"/>
    </location>
</feature>
<dbReference type="Gene3D" id="3.30.430.20">
    <property type="entry name" value="Gnk2 domain, C-X8-C-X2-C motif"/>
    <property type="match status" value="2"/>
</dbReference>
<reference evidence="6" key="1">
    <citation type="submission" date="2020-10" db="EMBL/GenBank/DDBJ databases">
        <authorList>
            <person name="Han B."/>
            <person name="Lu T."/>
            <person name="Zhao Q."/>
            <person name="Huang X."/>
            <person name="Zhao Y."/>
        </authorList>
    </citation>
    <scope>NUCLEOTIDE SEQUENCE</scope>
</reference>
<keyword evidence="1 4" id="KW-0732">Signal</keyword>
<evidence type="ECO:0000256" key="2">
    <source>
        <dbReference type="ARBA" id="ARBA00022737"/>
    </source>
</evidence>
<feature type="compositionally biased region" description="Low complexity" evidence="3">
    <location>
        <begin position="378"/>
        <end position="397"/>
    </location>
</feature>
<dbReference type="Proteomes" id="UP000604825">
    <property type="component" value="Unassembled WGS sequence"/>
</dbReference>
<evidence type="ECO:0000313" key="6">
    <source>
        <dbReference type="EMBL" id="CAD6213785.1"/>
    </source>
</evidence>
<comment type="caution">
    <text evidence="6">The sequence shown here is derived from an EMBL/GenBank/DDBJ whole genome shotgun (WGS) entry which is preliminary data.</text>
</comment>
<dbReference type="OrthoDB" id="691790at2759"/>
<dbReference type="PANTHER" id="PTHR32099">
    <property type="entry name" value="CYSTEINE-RICH REPEAT SECRETORY PROTEIN"/>
    <property type="match status" value="1"/>
</dbReference>
<feature type="compositionally biased region" description="Pro residues" evidence="3">
    <location>
        <begin position="259"/>
        <end position="274"/>
    </location>
</feature>